<evidence type="ECO:0000256" key="7">
    <source>
        <dbReference type="PROSITE-ProRule" id="PRU10141"/>
    </source>
</evidence>
<name>A0AAW1RMR5_9CHLO</name>
<evidence type="ECO:0000256" key="3">
    <source>
        <dbReference type="ARBA" id="ARBA00022741"/>
    </source>
</evidence>
<comment type="caution">
    <text evidence="10">The sequence shown here is derived from an EMBL/GenBank/DDBJ whole genome shotgun (WGS) entry which is preliminary data.</text>
</comment>
<evidence type="ECO:0000256" key="4">
    <source>
        <dbReference type="ARBA" id="ARBA00022777"/>
    </source>
</evidence>
<dbReference type="GO" id="GO:0005509">
    <property type="term" value="F:calcium ion binding"/>
    <property type="evidence" value="ECO:0007669"/>
    <property type="project" value="InterPro"/>
</dbReference>
<dbReference type="PROSITE" id="PS00107">
    <property type="entry name" value="PROTEIN_KINASE_ATP"/>
    <property type="match status" value="1"/>
</dbReference>
<proteinExistence type="predicted"/>
<dbReference type="FunFam" id="1.10.510.10:FF:000571">
    <property type="entry name" value="Maternal embryonic leucine zipper kinase"/>
    <property type="match status" value="1"/>
</dbReference>
<dbReference type="Pfam" id="PF00069">
    <property type="entry name" value="Pkinase"/>
    <property type="match status" value="1"/>
</dbReference>
<evidence type="ECO:0000259" key="8">
    <source>
        <dbReference type="PROSITE" id="PS50011"/>
    </source>
</evidence>
<dbReference type="InterPro" id="IPR050205">
    <property type="entry name" value="CDPK_Ser/Thr_kinases"/>
</dbReference>
<accession>A0AAW1RMR5</accession>
<dbReference type="GO" id="GO:0005524">
    <property type="term" value="F:ATP binding"/>
    <property type="evidence" value="ECO:0007669"/>
    <property type="project" value="UniProtKB-UniRule"/>
</dbReference>
<dbReference type="InterPro" id="IPR017441">
    <property type="entry name" value="Protein_kinase_ATP_BS"/>
</dbReference>
<keyword evidence="2" id="KW-0808">Transferase</keyword>
<evidence type="ECO:0000256" key="2">
    <source>
        <dbReference type="ARBA" id="ARBA00022679"/>
    </source>
</evidence>
<organism evidence="10 11">
    <name type="scientific">Apatococcus lobatus</name>
    <dbReference type="NCBI Taxonomy" id="904363"/>
    <lineage>
        <taxon>Eukaryota</taxon>
        <taxon>Viridiplantae</taxon>
        <taxon>Chlorophyta</taxon>
        <taxon>core chlorophytes</taxon>
        <taxon>Trebouxiophyceae</taxon>
        <taxon>Chlorellales</taxon>
        <taxon>Chlorellaceae</taxon>
        <taxon>Apatococcus</taxon>
    </lineage>
</organism>
<protein>
    <recommendedName>
        <fullName evidence="12">Calcium-dependent protein kinase</fullName>
    </recommendedName>
</protein>
<feature type="binding site" evidence="7">
    <location>
        <position position="62"/>
    </location>
    <ligand>
        <name>ATP</name>
        <dbReference type="ChEBI" id="CHEBI:30616"/>
    </ligand>
</feature>
<feature type="domain" description="Protein kinase" evidence="8">
    <location>
        <begin position="33"/>
        <end position="314"/>
    </location>
</feature>
<dbReference type="PANTHER" id="PTHR24349">
    <property type="entry name" value="SERINE/THREONINE-PROTEIN KINASE"/>
    <property type="match status" value="1"/>
</dbReference>
<reference evidence="10 11" key="1">
    <citation type="journal article" date="2024" name="Nat. Commun.">
        <title>Phylogenomics reveals the evolutionary origins of lichenization in chlorophyte algae.</title>
        <authorList>
            <person name="Puginier C."/>
            <person name="Libourel C."/>
            <person name="Otte J."/>
            <person name="Skaloud P."/>
            <person name="Haon M."/>
            <person name="Grisel S."/>
            <person name="Petersen M."/>
            <person name="Berrin J.G."/>
            <person name="Delaux P.M."/>
            <person name="Dal Grande F."/>
            <person name="Keller J."/>
        </authorList>
    </citation>
    <scope>NUCLEOTIDE SEQUENCE [LARGE SCALE GENOMIC DNA]</scope>
    <source>
        <strain evidence="10 11">SAG 2145</strain>
    </source>
</reference>
<dbReference type="InterPro" id="IPR000719">
    <property type="entry name" value="Prot_kinase_dom"/>
</dbReference>
<dbReference type="EMBL" id="JALJOS010000009">
    <property type="protein sequence ID" value="KAK9834651.1"/>
    <property type="molecule type" value="Genomic_DNA"/>
</dbReference>
<dbReference type="InterPro" id="IPR018247">
    <property type="entry name" value="EF_Hand_1_Ca_BS"/>
</dbReference>
<evidence type="ECO:0000256" key="5">
    <source>
        <dbReference type="ARBA" id="ARBA00022837"/>
    </source>
</evidence>
<dbReference type="AlphaFoldDB" id="A0AAW1RMR5"/>
<gene>
    <name evidence="10" type="ORF">WJX74_006671</name>
</gene>
<feature type="domain" description="EF-hand" evidence="9">
    <location>
        <begin position="394"/>
        <end position="429"/>
    </location>
</feature>
<dbReference type="SMART" id="SM00220">
    <property type="entry name" value="S_TKc"/>
    <property type="match status" value="1"/>
</dbReference>
<dbReference type="InterPro" id="IPR011992">
    <property type="entry name" value="EF-hand-dom_pair"/>
</dbReference>
<dbReference type="Gene3D" id="3.30.200.20">
    <property type="entry name" value="Phosphorylase Kinase, domain 1"/>
    <property type="match status" value="1"/>
</dbReference>
<keyword evidence="11" id="KW-1185">Reference proteome</keyword>
<dbReference type="CDD" id="cd05117">
    <property type="entry name" value="STKc_CAMK"/>
    <property type="match status" value="1"/>
</dbReference>
<dbReference type="SUPFAM" id="SSF56112">
    <property type="entry name" value="Protein kinase-like (PK-like)"/>
    <property type="match status" value="1"/>
</dbReference>
<dbReference type="PROSITE" id="PS50011">
    <property type="entry name" value="PROTEIN_KINASE_DOM"/>
    <property type="match status" value="1"/>
</dbReference>
<dbReference type="Gene3D" id="1.10.510.10">
    <property type="entry name" value="Transferase(Phosphotransferase) domain 1"/>
    <property type="match status" value="1"/>
</dbReference>
<dbReference type="InterPro" id="IPR011009">
    <property type="entry name" value="Kinase-like_dom_sf"/>
</dbReference>
<keyword evidence="1" id="KW-0723">Serine/threonine-protein kinase</keyword>
<dbReference type="Proteomes" id="UP001438707">
    <property type="component" value="Unassembled WGS sequence"/>
</dbReference>
<dbReference type="PROSITE" id="PS00018">
    <property type="entry name" value="EF_HAND_1"/>
    <property type="match status" value="3"/>
</dbReference>
<feature type="domain" description="EF-hand" evidence="9">
    <location>
        <begin position="470"/>
        <end position="505"/>
    </location>
</feature>
<dbReference type="PROSITE" id="PS50222">
    <property type="entry name" value="EF_HAND_2"/>
    <property type="match status" value="2"/>
</dbReference>
<dbReference type="Pfam" id="PF13202">
    <property type="entry name" value="EF-hand_5"/>
    <property type="match status" value="2"/>
</dbReference>
<evidence type="ECO:0000256" key="1">
    <source>
        <dbReference type="ARBA" id="ARBA00022527"/>
    </source>
</evidence>
<dbReference type="CDD" id="cd00051">
    <property type="entry name" value="EFh"/>
    <property type="match status" value="1"/>
</dbReference>
<sequence>MATASPAVDSIDSSDVCIPEASFGFRTDFKEAYDLKEQIGRGAWSTVFRGVEKADGHEWAIKIMRKVHLEDGCQLAPAFMQRTDREIQVHKALRKSLNVARLHDVFEDRDNVYLVTELCRGGLLWQRVSAEAYSERDAARLIKQVLQIVAQCHKQNIIIRDLKPENLLFLNDDKDAPLKAIDFGIAQRCEPDQILEERCGSPVYVAPEILQKSYSLPADEWSAGMIAYMLLTARLPWVDNAHVSVSHLYDGVTEGAQPFTRRDAFKALMFSELDFERPPWDIISADGRDLVSSLLQKDPAKRITAKAALKHRWFSEAASSQPFEGSLVQRLQQYGQYGRMKQASLRKLVAEIAHEDEEVQHLVQAHNKLMRQKRGQLPSYKDVLSTLHDFGFDLTEREGLQLIEQLDLDKSGSIDLHEWLAALMNWSKIQRRPEWSRWVASAFESMDEDESGDVGPSEMSRLLQIDLSLSGPGELDAAMRECDANQDGKLCLQDFEELLSLTDSEEDLLLFNDRKRDSIDQA</sequence>
<dbReference type="InterPro" id="IPR002048">
    <property type="entry name" value="EF_hand_dom"/>
</dbReference>
<dbReference type="GO" id="GO:0004674">
    <property type="term" value="F:protein serine/threonine kinase activity"/>
    <property type="evidence" value="ECO:0007669"/>
    <property type="project" value="UniProtKB-KW"/>
</dbReference>
<dbReference type="SUPFAM" id="SSF47473">
    <property type="entry name" value="EF-hand"/>
    <property type="match status" value="1"/>
</dbReference>
<evidence type="ECO:0000259" key="9">
    <source>
        <dbReference type="PROSITE" id="PS50222"/>
    </source>
</evidence>
<evidence type="ECO:0000313" key="11">
    <source>
        <dbReference type="Proteomes" id="UP001438707"/>
    </source>
</evidence>
<evidence type="ECO:0000256" key="6">
    <source>
        <dbReference type="ARBA" id="ARBA00022840"/>
    </source>
</evidence>
<evidence type="ECO:0000313" key="10">
    <source>
        <dbReference type="EMBL" id="KAK9834651.1"/>
    </source>
</evidence>
<keyword evidence="5" id="KW-0106">Calcium</keyword>
<dbReference type="Gene3D" id="1.10.238.10">
    <property type="entry name" value="EF-hand"/>
    <property type="match status" value="1"/>
</dbReference>
<keyword evidence="6 7" id="KW-0067">ATP-binding</keyword>
<dbReference type="SMART" id="SM00054">
    <property type="entry name" value="EFh"/>
    <property type="match status" value="3"/>
</dbReference>
<keyword evidence="4" id="KW-0418">Kinase</keyword>
<keyword evidence="3 7" id="KW-0547">Nucleotide-binding</keyword>
<evidence type="ECO:0008006" key="12">
    <source>
        <dbReference type="Google" id="ProtNLM"/>
    </source>
</evidence>